<keyword evidence="3" id="KW-0804">Transcription</keyword>
<dbReference type="STRING" id="443610.VE25_08935"/>
<protein>
    <recommendedName>
        <fullName evidence="4">HTH gntR-type domain-containing protein</fullName>
    </recommendedName>
</protein>
<keyword evidence="1" id="KW-0805">Transcription regulation</keyword>
<keyword evidence="2" id="KW-0238">DNA-binding</keyword>
<dbReference type="PANTHER" id="PTHR43537:SF50">
    <property type="entry name" value="TRANSCRIPTIONAL REGULATORY PROTEIN"/>
    <property type="match status" value="1"/>
</dbReference>
<gene>
    <name evidence="5" type="ORF">VE25_08935</name>
</gene>
<evidence type="ECO:0000256" key="2">
    <source>
        <dbReference type="ARBA" id="ARBA00023125"/>
    </source>
</evidence>
<dbReference type="SMART" id="SM00345">
    <property type="entry name" value="HTH_GNTR"/>
    <property type="match status" value="1"/>
</dbReference>
<proteinExistence type="predicted"/>
<dbReference type="SMART" id="SM00895">
    <property type="entry name" value="FCD"/>
    <property type="match status" value="1"/>
</dbReference>
<dbReference type="PANTHER" id="PTHR43537">
    <property type="entry name" value="TRANSCRIPTIONAL REGULATOR, GNTR FAMILY"/>
    <property type="match status" value="1"/>
</dbReference>
<dbReference type="InterPro" id="IPR008920">
    <property type="entry name" value="TF_FadR/GntR_C"/>
</dbReference>
<dbReference type="InterPro" id="IPR000524">
    <property type="entry name" value="Tscrpt_reg_HTH_GntR"/>
</dbReference>
<organism evidence="5 6">
    <name type="scientific">Devosia geojensis</name>
    <dbReference type="NCBI Taxonomy" id="443610"/>
    <lineage>
        <taxon>Bacteria</taxon>
        <taxon>Pseudomonadati</taxon>
        <taxon>Pseudomonadota</taxon>
        <taxon>Alphaproteobacteria</taxon>
        <taxon>Hyphomicrobiales</taxon>
        <taxon>Devosiaceae</taxon>
        <taxon>Devosia</taxon>
    </lineage>
</organism>
<keyword evidence="6" id="KW-1185">Reference proteome</keyword>
<dbReference type="GO" id="GO:0003677">
    <property type="term" value="F:DNA binding"/>
    <property type="evidence" value="ECO:0007669"/>
    <property type="project" value="UniProtKB-KW"/>
</dbReference>
<dbReference type="GO" id="GO:0003700">
    <property type="term" value="F:DNA-binding transcription factor activity"/>
    <property type="evidence" value="ECO:0007669"/>
    <property type="project" value="InterPro"/>
</dbReference>
<dbReference type="PRINTS" id="PR00035">
    <property type="entry name" value="HTHGNTR"/>
</dbReference>
<dbReference type="InterPro" id="IPR011711">
    <property type="entry name" value="GntR_C"/>
</dbReference>
<comment type="caution">
    <text evidence="5">The sequence shown here is derived from an EMBL/GenBank/DDBJ whole genome shotgun (WGS) entry which is preliminary data.</text>
</comment>
<dbReference type="InterPro" id="IPR036388">
    <property type="entry name" value="WH-like_DNA-bd_sf"/>
</dbReference>
<feature type="domain" description="HTH gntR-type" evidence="4">
    <location>
        <begin position="1"/>
        <end position="66"/>
    </location>
</feature>
<dbReference type="AlphaFoldDB" id="A0A0F5FTL5"/>
<dbReference type="Proteomes" id="UP000033632">
    <property type="component" value="Unassembled WGS sequence"/>
</dbReference>
<evidence type="ECO:0000313" key="5">
    <source>
        <dbReference type="EMBL" id="KKB12209.1"/>
    </source>
</evidence>
<accession>A0A0F5FTL5</accession>
<evidence type="ECO:0000256" key="3">
    <source>
        <dbReference type="ARBA" id="ARBA00023163"/>
    </source>
</evidence>
<dbReference type="SUPFAM" id="SSF48008">
    <property type="entry name" value="GntR ligand-binding domain-like"/>
    <property type="match status" value="1"/>
</dbReference>
<dbReference type="EMBL" id="JZEX01000088">
    <property type="protein sequence ID" value="KKB12209.1"/>
    <property type="molecule type" value="Genomic_DNA"/>
</dbReference>
<dbReference type="Pfam" id="PF00392">
    <property type="entry name" value="GntR"/>
    <property type="match status" value="1"/>
</dbReference>
<dbReference type="PATRIC" id="fig|443610.3.peg.4365"/>
<dbReference type="Pfam" id="PF07729">
    <property type="entry name" value="FCD"/>
    <property type="match status" value="1"/>
</dbReference>
<dbReference type="CDD" id="cd07377">
    <property type="entry name" value="WHTH_GntR"/>
    <property type="match status" value="1"/>
</dbReference>
<reference evidence="5 6" key="1">
    <citation type="submission" date="2015-03" db="EMBL/GenBank/DDBJ databases">
        <authorList>
            <person name="Hassan Y.I."/>
            <person name="Lepp D."/>
            <person name="Li X.-Z."/>
            <person name="Zhou T."/>
        </authorList>
    </citation>
    <scope>NUCLEOTIDE SEQUENCE [LARGE SCALE GENOMIC DNA]</scope>
    <source>
        <strain evidence="5 6">BD-c194</strain>
    </source>
</reference>
<dbReference type="PROSITE" id="PS50949">
    <property type="entry name" value="HTH_GNTR"/>
    <property type="match status" value="1"/>
</dbReference>
<evidence type="ECO:0000256" key="1">
    <source>
        <dbReference type="ARBA" id="ARBA00023015"/>
    </source>
</evidence>
<evidence type="ECO:0000259" key="4">
    <source>
        <dbReference type="PROSITE" id="PS50949"/>
    </source>
</evidence>
<dbReference type="Gene3D" id="1.20.120.530">
    <property type="entry name" value="GntR ligand-binding domain-like"/>
    <property type="match status" value="1"/>
</dbReference>
<name>A0A0F5FTL5_9HYPH</name>
<dbReference type="InterPro" id="IPR036390">
    <property type="entry name" value="WH_DNA-bd_sf"/>
</dbReference>
<sequence length="217" mass="24020">MHTEAAAHLRSMILTGEMPPGTRLREQQLCEQLGVSRTPVREALRTLAAEGLVDLLPNRSVVVSQVRAPDIADLFTVFGTIEGLAAEMACRKITEAEIAEIGRLLAEMVDLHTNKDRAAYMRVNQLIHRRTVEIADSPVLYSVWQSLLPRVERARALANLDTGRWTQALIEHTKMFTALAARDGVLLASLTRTHFENSLPYLAERIDTTQSPPGASS</sequence>
<evidence type="ECO:0000313" key="6">
    <source>
        <dbReference type="Proteomes" id="UP000033632"/>
    </source>
</evidence>
<dbReference type="Gene3D" id="1.10.10.10">
    <property type="entry name" value="Winged helix-like DNA-binding domain superfamily/Winged helix DNA-binding domain"/>
    <property type="match status" value="1"/>
</dbReference>
<dbReference type="SUPFAM" id="SSF46785">
    <property type="entry name" value="Winged helix' DNA-binding domain"/>
    <property type="match status" value="1"/>
</dbReference>